<dbReference type="OrthoDB" id="310692at2759"/>
<feature type="chain" id="PRO_5035253171" evidence="1">
    <location>
        <begin position="19"/>
        <end position="265"/>
    </location>
</feature>
<dbReference type="Proteomes" id="UP000785679">
    <property type="component" value="Unassembled WGS sequence"/>
</dbReference>
<gene>
    <name evidence="2" type="ORF">FGO68_gene9976</name>
</gene>
<dbReference type="PANTHER" id="PTHR34859:SF2">
    <property type="entry name" value="LYSM DOMAIN-CONTAINING PROTEIN"/>
    <property type="match status" value="1"/>
</dbReference>
<comment type="caution">
    <text evidence="2">The sequence shown here is derived from an EMBL/GenBank/DDBJ whole genome shotgun (WGS) entry which is preliminary data.</text>
</comment>
<dbReference type="PANTHER" id="PTHR34859">
    <property type="entry name" value="UNNAMED PRODUCT"/>
    <property type="match status" value="1"/>
</dbReference>
<evidence type="ECO:0000256" key="1">
    <source>
        <dbReference type="SAM" id="SignalP"/>
    </source>
</evidence>
<dbReference type="EMBL" id="RRYP01001370">
    <property type="protein sequence ID" value="TNV86038.1"/>
    <property type="molecule type" value="Genomic_DNA"/>
</dbReference>
<keyword evidence="3" id="KW-1185">Reference proteome</keyword>
<keyword evidence="1" id="KW-0732">Signal</keyword>
<evidence type="ECO:0000313" key="3">
    <source>
        <dbReference type="Proteomes" id="UP000785679"/>
    </source>
</evidence>
<protein>
    <submittedName>
        <fullName evidence="2">Uncharacterized protein</fullName>
    </submittedName>
</protein>
<accession>A0A8J8P326</accession>
<proteinExistence type="predicted"/>
<organism evidence="2 3">
    <name type="scientific">Halteria grandinella</name>
    <dbReference type="NCBI Taxonomy" id="5974"/>
    <lineage>
        <taxon>Eukaryota</taxon>
        <taxon>Sar</taxon>
        <taxon>Alveolata</taxon>
        <taxon>Ciliophora</taxon>
        <taxon>Intramacronucleata</taxon>
        <taxon>Spirotrichea</taxon>
        <taxon>Stichotrichia</taxon>
        <taxon>Sporadotrichida</taxon>
        <taxon>Halteriidae</taxon>
        <taxon>Halteria</taxon>
    </lineage>
</organism>
<sequence>MKITLAVLAFILPAVTFASNCWKDAYGRGVGKVITACRDGQEKNGALCYPNCKPGYYGVGPVCWQPCPSGFRDDGAFCYKPESYGRGVGYAIWNEDNCNRDNPELGCEKWGAVWYPRCKANFHNVACCVCSPDCPSGMTDIGISCAKDSYGRGVGEPLICESGLEMSGLLCYPPCRSGYYGNGPVCWANCPAGKADCSALCTDSADGCTDTVKSIVTNVVALAVAAAVAATGGQVDIVKIIESLGGVAIDLANGICEKPISVFEA</sequence>
<dbReference type="AlphaFoldDB" id="A0A8J8P326"/>
<reference evidence="2" key="1">
    <citation type="submission" date="2019-06" db="EMBL/GenBank/DDBJ databases">
        <authorList>
            <person name="Zheng W."/>
        </authorList>
    </citation>
    <scope>NUCLEOTIDE SEQUENCE</scope>
    <source>
        <strain evidence="2">QDHG01</strain>
    </source>
</reference>
<evidence type="ECO:0000313" key="2">
    <source>
        <dbReference type="EMBL" id="TNV86038.1"/>
    </source>
</evidence>
<feature type="signal peptide" evidence="1">
    <location>
        <begin position="1"/>
        <end position="18"/>
    </location>
</feature>
<name>A0A8J8P326_HALGN</name>